<accession>A0A2M4DF20</accession>
<organism evidence="1">
    <name type="scientific">Anopheles darlingi</name>
    <name type="common">Mosquito</name>
    <dbReference type="NCBI Taxonomy" id="43151"/>
    <lineage>
        <taxon>Eukaryota</taxon>
        <taxon>Metazoa</taxon>
        <taxon>Ecdysozoa</taxon>
        <taxon>Arthropoda</taxon>
        <taxon>Hexapoda</taxon>
        <taxon>Insecta</taxon>
        <taxon>Pterygota</taxon>
        <taxon>Neoptera</taxon>
        <taxon>Endopterygota</taxon>
        <taxon>Diptera</taxon>
        <taxon>Nematocera</taxon>
        <taxon>Culicoidea</taxon>
        <taxon>Culicidae</taxon>
        <taxon>Anophelinae</taxon>
        <taxon>Anopheles</taxon>
    </lineage>
</organism>
<name>A0A2M4DF20_ANODA</name>
<proteinExistence type="predicted"/>
<dbReference type="EMBL" id="GGFL01011955">
    <property type="protein sequence ID" value="MBW76133.1"/>
    <property type="molecule type" value="Transcribed_RNA"/>
</dbReference>
<sequence length="80" mass="8025">MLVFSVVGFSDPTTTVAVTLVLFVSDLTVSRGSSTISGASGSALPSLTCLLLLSCAVIPPRLLRPPPNSASSPFSSSEGG</sequence>
<evidence type="ECO:0000313" key="1">
    <source>
        <dbReference type="EMBL" id="MBW76133.1"/>
    </source>
</evidence>
<protein>
    <submittedName>
        <fullName evidence="1">Putative secreted protein</fullName>
    </submittedName>
</protein>
<reference evidence="1" key="1">
    <citation type="submission" date="2018-01" db="EMBL/GenBank/DDBJ databases">
        <title>An insight into the sialome of Amazonian anophelines.</title>
        <authorList>
            <person name="Ribeiro J.M."/>
            <person name="Scarpassa V."/>
            <person name="Calvo E."/>
        </authorList>
    </citation>
    <scope>NUCLEOTIDE SEQUENCE</scope>
</reference>
<dbReference type="AlphaFoldDB" id="A0A2M4DF20"/>